<sequence>MASHTTDDAWLQSSGPCDPVAAYSDQVESKIWFKSKPVDRDFCYRVTQIQLCTDSKDQGYANDKRGGSWTWFELVILADETSTVPKKSKDGDELVWRSHSNRLANNSSPTRHFGAVFDRRSDLLANFEVGDVLAVRVCSRFPGWVNYAERGFIVRANLFTPHRWTLGSDVVPSLSEDVEDGSYSFMSTTACTVKSSGNELVSKIWFTTAALDQDTIDRFEAIQLFTASRLQESQKDPIPEGDSFSWFDLVILDTPAKAVPRVENGVSLVWQSHHNDSAHIHPFGLQGRLYDVEDDEVPDVQHLALALKGALKPGNAIGVRVNAQYPGWENYAKSGQLVVRISNSVPQAVPTVIPDVTTADEGLAEVRRAMKEFYNELGYTSATLASLSNEARADVIFAPPPAYEESRPLRLLSCDGGGVRGVSPLRILKKIMEKVAELEGKPDIKPCEYFDMMVGTSTGGLIALMLGRLKMSIEECEEKYDEISKKVFGTKAGWVIRDETSAFIGGTYLYDPKNLEEAIKTVVKDKLGDPLAPMFEENPECKVLVMSALASKVEDANTAVHLRNYKTDDSIPSESLGWAIWEVARATSAAPVYFPRFEKGGLAFVDGGLGWNNPSYENFTIGCLVSLGTGIPPEVKLGTGLTSVKDFIAIATNSEVPHNQLRRSAELFPRAFEPKYWRFNMSKKMSEEDWVEKIVKGWFSDSTEKLTYKDIMVKMDDWSAIGMIRELTDKWLEHAEVIKSVDTCAARIAMKELKN</sequence>
<feature type="short sequence motif" description="GXGXXG" evidence="4">
    <location>
        <begin position="416"/>
        <end position="421"/>
    </location>
</feature>
<dbReference type="GO" id="GO:0016020">
    <property type="term" value="C:membrane"/>
    <property type="evidence" value="ECO:0007669"/>
    <property type="project" value="TreeGrafter"/>
</dbReference>
<keyword evidence="7" id="KW-1185">Reference proteome</keyword>
<accession>A0A4Y7TA69</accession>
<evidence type="ECO:0000259" key="5">
    <source>
        <dbReference type="PROSITE" id="PS51635"/>
    </source>
</evidence>
<feature type="short sequence motif" description="GXSXG" evidence="4">
    <location>
        <begin position="455"/>
        <end position="459"/>
    </location>
</feature>
<feature type="short sequence motif" description="DGA/G" evidence="4">
    <location>
        <begin position="606"/>
        <end position="608"/>
    </location>
</feature>
<keyword evidence="2 4" id="KW-0442">Lipid degradation</keyword>
<feature type="active site" description="Proton acceptor" evidence="4">
    <location>
        <position position="606"/>
    </location>
</feature>
<dbReference type="PANTHER" id="PTHR24185:SF1">
    <property type="entry name" value="CALCIUM-INDEPENDENT PHOSPHOLIPASE A2-GAMMA"/>
    <property type="match status" value="1"/>
</dbReference>
<dbReference type="AlphaFoldDB" id="A0A4Y7TA69"/>
<dbReference type="GO" id="GO:0047499">
    <property type="term" value="F:calcium-independent phospholipase A2 activity"/>
    <property type="evidence" value="ECO:0007669"/>
    <property type="project" value="TreeGrafter"/>
</dbReference>
<feature type="active site" description="Nucleophile" evidence="4">
    <location>
        <position position="457"/>
    </location>
</feature>
<evidence type="ECO:0000256" key="1">
    <source>
        <dbReference type="ARBA" id="ARBA00022801"/>
    </source>
</evidence>
<evidence type="ECO:0000313" key="7">
    <source>
        <dbReference type="Proteomes" id="UP000298030"/>
    </source>
</evidence>
<evidence type="ECO:0000256" key="3">
    <source>
        <dbReference type="ARBA" id="ARBA00023098"/>
    </source>
</evidence>
<dbReference type="GO" id="GO:0019369">
    <property type="term" value="P:arachidonate metabolic process"/>
    <property type="evidence" value="ECO:0007669"/>
    <property type="project" value="TreeGrafter"/>
</dbReference>
<dbReference type="Gene3D" id="3.40.1090.10">
    <property type="entry name" value="Cytosolic phospholipase A2 catalytic domain"/>
    <property type="match status" value="1"/>
</dbReference>
<organism evidence="6 7">
    <name type="scientific">Coprinellus micaceus</name>
    <name type="common">Glistening ink-cap mushroom</name>
    <name type="synonym">Coprinus micaceus</name>
    <dbReference type="NCBI Taxonomy" id="71717"/>
    <lineage>
        <taxon>Eukaryota</taxon>
        <taxon>Fungi</taxon>
        <taxon>Dikarya</taxon>
        <taxon>Basidiomycota</taxon>
        <taxon>Agaricomycotina</taxon>
        <taxon>Agaricomycetes</taxon>
        <taxon>Agaricomycetidae</taxon>
        <taxon>Agaricales</taxon>
        <taxon>Agaricineae</taxon>
        <taxon>Psathyrellaceae</taxon>
        <taxon>Coprinellus</taxon>
    </lineage>
</organism>
<gene>
    <name evidence="6" type="ORF">FA13DRAFT_1733026</name>
</gene>
<dbReference type="InterPro" id="IPR016035">
    <property type="entry name" value="Acyl_Trfase/lysoPLipase"/>
</dbReference>
<keyword evidence="3 4" id="KW-0443">Lipid metabolism</keyword>
<dbReference type="STRING" id="71717.A0A4Y7TA69"/>
<dbReference type="OrthoDB" id="630895at2759"/>
<dbReference type="GO" id="GO:0046486">
    <property type="term" value="P:glycerolipid metabolic process"/>
    <property type="evidence" value="ECO:0007669"/>
    <property type="project" value="UniProtKB-ARBA"/>
</dbReference>
<protein>
    <submittedName>
        <fullName evidence="6">FabD/lysophospholipase-like protein</fullName>
    </submittedName>
</protein>
<dbReference type="Proteomes" id="UP000298030">
    <property type="component" value="Unassembled WGS sequence"/>
</dbReference>
<evidence type="ECO:0000313" key="6">
    <source>
        <dbReference type="EMBL" id="TEB31065.1"/>
    </source>
</evidence>
<evidence type="ECO:0000256" key="2">
    <source>
        <dbReference type="ARBA" id="ARBA00022963"/>
    </source>
</evidence>
<feature type="domain" description="PNPLA" evidence="5">
    <location>
        <begin position="412"/>
        <end position="619"/>
    </location>
</feature>
<name>A0A4Y7TA69_COPMI</name>
<dbReference type="SUPFAM" id="SSF52151">
    <property type="entry name" value="FabD/lysophospholipase-like"/>
    <property type="match status" value="1"/>
</dbReference>
<dbReference type="Pfam" id="PF01734">
    <property type="entry name" value="Patatin"/>
    <property type="match status" value="1"/>
</dbReference>
<dbReference type="PANTHER" id="PTHR24185">
    <property type="entry name" value="CALCIUM-INDEPENDENT PHOSPHOLIPASE A2-GAMMA"/>
    <property type="match status" value="1"/>
</dbReference>
<dbReference type="InterPro" id="IPR002641">
    <property type="entry name" value="PNPLA_dom"/>
</dbReference>
<evidence type="ECO:0000256" key="4">
    <source>
        <dbReference type="PROSITE-ProRule" id="PRU01161"/>
    </source>
</evidence>
<dbReference type="GO" id="GO:0016042">
    <property type="term" value="P:lipid catabolic process"/>
    <property type="evidence" value="ECO:0007669"/>
    <property type="project" value="UniProtKB-UniRule"/>
</dbReference>
<proteinExistence type="predicted"/>
<comment type="caution">
    <text evidence="6">The sequence shown here is derived from an EMBL/GenBank/DDBJ whole genome shotgun (WGS) entry which is preliminary data.</text>
</comment>
<dbReference type="PROSITE" id="PS51635">
    <property type="entry name" value="PNPLA"/>
    <property type="match status" value="1"/>
</dbReference>
<keyword evidence="1 4" id="KW-0378">Hydrolase</keyword>
<reference evidence="6 7" key="1">
    <citation type="journal article" date="2019" name="Nat. Ecol. Evol.">
        <title>Megaphylogeny resolves global patterns of mushroom evolution.</title>
        <authorList>
            <person name="Varga T."/>
            <person name="Krizsan K."/>
            <person name="Foldi C."/>
            <person name="Dima B."/>
            <person name="Sanchez-Garcia M."/>
            <person name="Sanchez-Ramirez S."/>
            <person name="Szollosi G.J."/>
            <person name="Szarkandi J.G."/>
            <person name="Papp V."/>
            <person name="Albert L."/>
            <person name="Andreopoulos W."/>
            <person name="Angelini C."/>
            <person name="Antonin V."/>
            <person name="Barry K.W."/>
            <person name="Bougher N.L."/>
            <person name="Buchanan P."/>
            <person name="Buyck B."/>
            <person name="Bense V."/>
            <person name="Catcheside P."/>
            <person name="Chovatia M."/>
            <person name="Cooper J."/>
            <person name="Damon W."/>
            <person name="Desjardin D."/>
            <person name="Finy P."/>
            <person name="Geml J."/>
            <person name="Haridas S."/>
            <person name="Hughes K."/>
            <person name="Justo A."/>
            <person name="Karasinski D."/>
            <person name="Kautmanova I."/>
            <person name="Kiss B."/>
            <person name="Kocsube S."/>
            <person name="Kotiranta H."/>
            <person name="LaButti K.M."/>
            <person name="Lechner B.E."/>
            <person name="Liimatainen K."/>
            <person name="Lipzen A."/>
            <person name="Lukacs Z."/>
            <person name="Mihaltcheva S."/>
            <person name="Morgado L.N."/>
            <person name="Niskanen T."/>
            <person name="Noordeloos M.E."/>
            <person name="Ohm R.A."/>
            <person name="Ortiz-Santana B."/>
            <person name="Ovrebo C."/>
            <person name="Racz N."/>
            <person name="Riley R."/>
            <person name="Savchenko A."/>
            <person name="Shiryaev A."/>
            <person name="Soop K."/>
            <person name="Spirin V."/>
            <person name="Szebenyi C."/>
            <person name="Tomsovsky M."/>
            <person name="Tulloss R.E."/>
            <person name="Uehling J."/>
            <person name="Grigoriev I.V."/>
            <person name="Vagvolgyi C."/>
            <person name="Papp T."/>
            <person name="Martin F.M."/>
            <person name="Miettinen O."/>
            <person name="Hibbett D.S."/>
            <person name="Nagy L.G."/>
        </authorList>
    </citation>
    <scope>NUCLEOTIDE SEQUENCE [LARGE SCALE GENOMIC DNA]</scope>
    <source>
        <strain evidence="6 7">FP101781</strain>
    </source>
</reference>
<dbReference type="EMBL" id="QPFP01000020">
    <property type="protein sequence ID" value="TEB31065.1"/>
    <property type="molecule type" value="Genomic_DNA"/>
</dbReference>